<proteinExistence type="predicted"/>
<reference evidence="1 2" key="1">
    <citation type="submission" date="2022-11" db="EMBL/GenBank/DDBJ databases">
        <title>Whole genome sequence of Eschrichtius robustus ER-17-0199.</title>
        <authorList>
            <person name="Bruniche-Olsen A."/>
            <person name="Black A.N."/>
            <person name="Fields C.J."/>
            <person name="Walden K."/>
            <person name="Dewoody J.A."/>
        </authorList>
    </citation>
    <scope>NUCLEOTIDE SEQUENCE [LARGE SCALE GENOMIC DNA]</scope>
    <source>
        <strain evidence="1">ER-17-0199</strain>
        <tissue evidence="1">Blubber</tissue>
    </source>
</reference>
<name>A0AB34GAH0_ESCRO</name>
<dbReference type="EMBL" id="JAIQCJ010002406">
    <property type="protein sequence ID" value="KAJ8776484.1"/>
    <property type="molecule type" value="Genomic_DNA"/>
</dbReference>
<dbReference type="Proteomes" id="UP001159641">
    <property type="component" value="Unassembled WGS sequence"/>
</dbReference>
<protein>
    <submittedName>
        <fullName evidence="1">Uncharacterized protein</fullName>
    </submittedName>
</protein>
<evidence type="ECO:0000313" key="2">
    <source>
        <dbReference type="Proteomes" id="UP001159641"/>
    </source>
</evidence>
<evidence type="ECO:0000313" key="1">
    <source>
        <dbReference type="EMBL" id="KAJ8776484.1"/>
    </source>
</evidence>
<gene>
    <name evidence="1" type="ORF">J1605_015507</name>
</gene>
<sequence>MPWPWVSVSL</sequence>
<organism evidence="1 2">
    <name type="scientific">Eschrichtius robustus</name>
    <name type="common">California gray whale</name>
    <name type="synonym">Eschrichtius gibbosus</name>
    <dbReference type="NCBI Taxonomy" id="9764"/>
    <lineage>
        <taxon>Eukaryota</taxon>
        <taxon>Metazoa</taxon>
        <taxon>Chordata</taxon>
        <taxon>Craniata</taxon>
        <taxon>Vertebrata</taxon>
        <taxon>Euteleostomi</taxon>
        <taxon>Mammalia</taxon>
        <taxon>Eutheria</taxon>
        <taxon>Laurasiatheria</taxon>
        <taxon>Artiodactyla</taxon>
        <taxon>Whippomorpha</taxon>
        <taxon>Cetacea</taxon>
        <taxon>Mysticeti</taxon>
        <taxon>Eschrichtiidae</taxon>
        <taxon>Eschrichtius</taxon>
    </lineage>
</organism>
<keyword evidence="2" id="KW-1185">Reference proteome</keyword>
<comment type="caution">
    <text evidence="1">The sequence shown here is derived from an EMBL/GenBank/DDBJ whole genome shotgun (WGS) entry which is preliminary data.</text>
</comment>
<accession>A0AB34GAH0</accession>